<dbReference type="PANTHER" id="PTHR18895">
    <property type="entry name" value="HEMK METHYLTRANSFERASE"/>
    <property type="match status" value="1"/>
</dbReference>
<evidence type="ECO:0000259" key="6">
    <source>
        <dbReference type="Pfam" id="PF05175"/>
    </source>
</evidence>
<evidence type="ECO:0000256" key="5">
    <source>
        <dbReference type="ARBA" id="ARBA00048391"/>
    </source>
</evidence>
<dbReference type="NCBIfam" id="TIGR00536">
    <property type="entry name" value="hemK_fam"/>
    <property type="match status" value="1"/>
</dbReference>
<dbReference type="Gene3D" id="3.40.50.150">
    <property type="entry name" value="Vaccinia Virus protein VP39"/>
    <property type="match status" value="1"/>
</dbReference>
<dbReference type="GO" id="GO:0102559">
    <property type="term" value="F:peptide chain release factor N(5)-glutamine methyltransferase activity"/>
    <property type="evidence" value="ECO:0007669"/>
    <property type="project" value="UniProtKB-EC"/>
</dbReference>
<keyword evidence="4" id="KW-0949">S-adenosyl-L-methionine</keyword>
<evidence type="ECO:0000313" key="8">
    <source>
        <dbReference type="Proteomes" id="UP000244016"/>
    </source>
</evidence>
<dbReference type="InterPro" id="IPR050320">
    <property type="entry name" value="N5-glutamine_MTase"/>
</dbReference>
<proteinExistence type="predicted"/>
<dbReference type="AlphaFoldDB" id="A0A2T5GAZ3"/>
<evidence type="ECO:0000256" key="1">
    <source>
        <dbReference type="ARBA" id="ARBA00012771"/>
    </source>
</evidence>
<accession>A0A2T5GAZ3</accession>
<evidence type="ECO:0000256" key="3">
    <source>
        <dbReference type="ARBA" id="ARBA00022679"/>
    </source>
</evidence>
<keyword evidence="2 7" id="KW-0489">Methyltransferase</keyword>
<comment type="caution">
    <text evidence="7">The sequence shown here is derived from an EMBL/GenBank/DDBJ whole genome shotgun (WGS) entry which is preliminary data.</text>
</comment>
<dbReference type="EC" id="2.1.1.297" evidence="1"/>
<gene>
    <name evidence="7" type="ORF">BLITH_0430</name>
</gene>
<dbReference type="SUPFAM" id="SSF53335">
    <property type="entry name" value="S-adenosyl-L-methionine-dependent methyltransferases"/>
    <property type="match status" value="1"/>
</dbReference>
<keyword evidence="3 7" id="KW-0808">Transferase</keyword>
<dbReference type="EMBL" id="PEBW01000001">
    <property type="protein sequence ID" value="PTQ53350.1"/>
    <property type="molecule type" value="Genomic_DNA"/>
</dbReference>
<protein>
    <recommendedName>
        <fullName evidence="1">peptide chain release factor N(5)-glutamine methyltransferase</fullName>
        <ecNumber evidence="1">2.1.1.297</ecNumber>
    </recommendedName>
</protein>
<sequence length="299" mass="32852">MEDRPAPSLSFREAYEALRRGLVRAGKAASEAEAEARFYLRWLYGLDALAFLEALRVGKPRVPEALVSAFLRARRRGIPFAYLVGEAEFLGLRLRVTPDVLVPRGDSERLVEAVLALTRGDPGNARHILDLGTGSGALGLALLSRRPNWTADLLDVSRAALLLAAHNARLLGLAERVRILWGDVFTAPAWPEELAEAYDGIIANPPYIATGEIPALASEVRWEPILALDGGPDGLRPYPRISALAEARLRPGGFLAVEVGGEPEKIARVREMFSPEVFEFSEEIADYGGHLRGFLWKRR</sequence>
<name>A0A2T5GAZ3_9BACL</name>
<dbReference type="CDD" id="cd02440">
    <property type="entry name" value="AdoMet_MTases"/>
    <property type="match status" value="1"/>
</dbReference>
<feature type="domain" description="Methyltransferase small" evidence="6">
    <location>
        <begin position="124"/>
        <end position="211"/>
    </location>
</feature>
<reference evidence="7 8" key="1">
    <citation type="submission" date="2017-08" db="EMBL/GenBank/DDBJ databases">
        <title>Burning lignite coal seam in the remote Altai Mountains harbors a hydrogen-driven thermophilic microbial community.</title>
        <authorList>
            <person name="Kadnikov V.V."/>
            <person name="Mardanov A.V."/>
            <person name="Ivasenko D."/>
            <person name="Beletsky A.V."/>
            <person name="Karnachuk O.V."/>
            <person name="Ravin N.V."/>
        </authorList>
    </citation>
    <scope>NUCLEOTIDE SEQUENCE [LARGE SCALE GENOMIC DNA]</scope>
    <source>
        <strain evidence="7">AL31</strain>
    </source>
</reference>
<evidence type="ECO:0000256" key="4">
    <source>
        <dbReference type="ARBA" id="ARBA00022691"/>
    </source>
</evidence>
<dbReference type="InterPro" id="IPR002052">
    <property type="entry name" value="DNA_methylase_N6_adenine_CS"/>
</dbReference>
<dbReference type="Gene3D" id="1.10.8.10">
    <property type="entry name" value="DNA helicase RuvA subunit, C-terminal domain"/>
    <property type="match status" value="1"/>
</dbReference>
<dbReference type="PANTHER" id="PTHR18895:SF74">
    <property type="entry name" value="MTRF1L RELEASE FACTOR GLUTAMINE METHYLTRANSFERASE"/>
    <property type="match status" value="1"/>
</dbReference>
<comment type="catalytic activity">
    <reaction evidence="5">
        <text>L-glutaminyl-[peptide chain release factor] + S-adenosyl-L-methionine = N(5)-methyl-L-glutaminyl-[peptide chain release factor] + S-adenosyl-L-homocysteine + H(+)</text>
        <dbReference type="Rhea" id="RHEA:42896"/>
        <dbReference type="Rhea" id="RHEA-COMP:10271"/>
        <dbReference type="Rhea" id="RHEA-COMP:10272"/>
        <dbReference type="ChEBI" id="CHEBI:15378"/>
        <dbReference type="ChEBI" id="CHEBI:30011"/>
        <dbReference type="ChEBI" id="CHEBI:57856"/>
        <dbReference type="ChEBI" id="CHEBI:59789"/>
        <dbReference type="ChEBI" id="CHEBI:61891"/>
        <dbReference type="EC" id="2.1.1.297"/>
    </reaction>
</comment>
<dbReference type="InterPro" id="IPR004556">
    <property type="entry name" value="HemK-like"/>
</dbReference>
<organism evidence="7 8">
    <name type="scientific">Brockia lithotrophica</name>
    <dbReference type="NCBI Taxonomy" id="933949"/>
    <lineage>
        <taxon>Bacteria</taxon>
        <taxon>Bacillati</taxon>
        <taxon>Bacillota</taxon>
        <taxon>Bacilli</taxon>
        <taxon>Bacillales</taxon>
        <taxon>Bacillales Family X. Incertae Sedis</taxon>
        <taxon>Brockia</taxon>
    </lineage>
</organism>
<evidence type="ECO:0000313" key="7">
    <source>
        <dbReference type="EMBL" id="PTQ53350.1"/>
    </source>
</evidence>
<dbReference type="GO" id="GO:0003676">
    <property type="term" value="F:nucleic acid binding"/>
    <property type="evidence" value="ECO:0007669"/>
    <property type="project" value="InterPro"/>
</dbReference>
<dbReference type="PROSITE" id="PS00092">
    <property type="entry name" value="N6_MTASE"/>
    <property type="match status" value="1"/>
</dbReference>
<dbReference type="Pfam" id="PF05175">
    <property type="entry name" value="MTS"/>
    <property type="match status" value="1"/>
</dbReference>
<dbReference type="GO" id="GO:0032259">
    <property type="term" value="P:methylation"/>
    <property type="evidence" value="ECO:0007669"/>
    <property type="project" value="UniProtKB-KW"/>
</dbReference>
<dbReference type="InterPro" id="IPR007848">
    <property type="entry name" value="Small_mtfrase_dom"/>
</dbReference>
<evidence type="ECO:0000256" key="2">
    <source>
        <dbReference type="ARBA" id="ARBA00022603"/>
    </source>
</evidence>
<dbReference type="Proteomes" id="UP000244016">
    <property type="component" value="Unassembled WGS sequence"/>
</dbReference>
<dbReference type="InterPro" id="IPR029063">
    <property type="entry name" value="SAM-dependent_MTases_sf"/>
</dbReference>